<proteinExistence type="predicted"/>
<name>A0A9R1VN25_LACSA</name>
<dbReference type="AlphaFoldDB" id="A0A9R1VN25"/>
<organism evidence="1 2">
    <name type="scientific">Lactuca sativa</name>
    <name type="common">Garden lettuce</name>
    <dbReference type="NCBI Taxonomy" id="4236"/>
    <lineage>
        <taxon>Eukaryota</taxon>
        <taxon>Viridiplantae</taxon>
        <taxon>Streptophyta</taxon>
        <taxon>Embryophyta</taxon>
        <taxon>Tracheophyta</taxon>
        <taxon>Spermatophyta</taxon>
        <taxon>Magnoliopsida</taxon>
        <taxon>eudicotyledons</taxon>
        <taxon>Gunneridae</taxon>
        <taxon>Pentapetalae</taxon>
        <taxon>asterids</taxon>
        <taxon>campanulids</taxon>
        <taxon>Asterales</taxon>
        <taxon>Asteraceae</taxon>
        <taxon>Cichorioideae</taxon>
        <taxon>Cichorieae</taxon>
        <taxon>Lactucinae</taxon>
        <taxon>Lactuca</taxon>
    </lineage>
</organism>
<gene>
    <name evidence="1" type="ORF">LSAT_V11C500246900</name>
</gene>
<evidence type="ECO:0000313" key="1">
    <source>
        <dbReference type="EMBL" id="KAJ0207551.1"/>
    </source>
</evidence>
<sequence>MKRDIVNFVKHFEQHVLLARGCNSSFITLITKVFDLLTLGDHLPISLIRYTLNSIISIVCTAYIEEWNILDGPLIMNEIFKWAKKTNNKNFLLKVDFNKAFNSLNWDNLDKIMNQMGLEKLDSWLPIIFKGFNISQQITNRGILHYVSTCPRSLFHAIKLPNTGPSILHLFYVDYAIFVGEWNGESIKNLFQILKCFHISLGPKVNFLKS</sequence>
<dbReference type="EMBL" id="NBSK02000005">
    <property type="protein sequence ID" value="KAJ0207551.1"/>
    <property type="molecule type" value="Genomic_DNA"/>
</dbReference>
<dbReference type="Proteomes" id="UP000235145">
    <property type="component" value="Unassembled WGS sequence"/>
</dbReference>
<keyword evidence="2" id="KW-1185">Reference proteome</keyword>
<evidence type="ECO:0008006" key="3">
    <source>
        <dbReference type="Google" id="ProtNLM"/>
    </source>
</evidence>
<comment type="caution">
    <text evidence="1">The sequence shown here is derived from an EMBL/GenBank/DDBJ whole genome shotgun (WGS) entry which is preliminary data.</text>
</comment>
<evidence type="ECO:0000313" key="2">
    <source>
        <dbReference type="Proteomes" id="UP000235145"/>
    </source>
</evidence>
<reference evidence="1 2" key="1">
    <citation type="journal article" date="2017" name="Nat. Commun.">
        <title>Genome assembly with in vitro proximity ligation data and whole-genome triplication in lettuce.</title>
        <authorList>
            <person name="Reyes-Chin-Wo S."/>
            <person name="Wang Z."/>
            <person name="Yang X."/>
            <person name="Kozik A."/>
            <person name="Arikit S."/>
            <person name="Song C."/>
            <person name="Xia L."/>
            <person name="Froenicke L."/>
            <person name="Lavelle D.O."/>
            <person name="Truco M.J."/>
            <person name="Xia R."/>
            <person name="Zhu S."/>
            <person name="Xu C."/>
            <person name="Xu H."/>
            <person name="Xu X."/>
            <person name="Cox K."/>
            <person name="Korf I."/>
            <person name="Meyers B.C."/>
            <person name="Michelmore R.W."/>
        </authorList>
    </citation>
    <scope>NUCLEOTIDE SEQUENCE [LARGE SCALE GENOMIC DNA]</scope>
    <source>
        <strain evidence="2">cv. Salinas</strain>
        <tissue evidence="1">Seedlings</tissue>
    </source>
</reference>
<accession>A0A9R1VN25</accession>
<protein>
    <recommendedName>
        <fullName evidence="3">Reverse transcriptase domain-containing protein</fullName>
    </recommendedName>
</protein>